<evidence type="ECO:0000313" key="7">
    <source>
        <dbReference type="EMBL" id="MBD8049587.1"/>
    </source>
</evidence>
<keyword evidence="2 4" id="KW-0732">Signal</keyword>
<dbReference type="GO" id="GO:0030288">
    <property type="term" value="C:outer membrane-bounded periplasmic space"/>
    <property type="evidence" value="ECO:0007669"/>
    <property type="project" value="TreeGrafter"/>
</dbReference>
<comment type="subcellular location">
    <subcellularLocation>
        <location evidence="4">Periplasm</location>
    </subcellularLocation>
</comment>
<feature type="signal peptide" evidence="4">
    <location>
        <begin position="1"/>
        <end position="22"/>
    </location>
</feature>
<comment type="function">
    <text evidence="4">Involved in the assembly of lipopolysaccharide (LPS). Required for the translocation of LPS from the inner membrane to the outer membrane.</text>
</comment>
<protein>
    <recommendedName>
        <fullName evidence="4">Lipopolysaccharide export system protein LptA</fullName>
    </recommendedName>
</protein>
<feature type="region of interest" description="Disordered" evidence="5">
    <location>
        <begin position="176"/>
        <end position="199"/>
    </location>
</feature>
<dbReference type="Pfam" id="PF03968">
    <property type="entry name" value="LptD_N"/>
    <property type="match status" value="1"/>
</dbReference>
<keyword evidence="8" id="KW-1185">Reference proteome</keyword>
<dbReference type="Proteomes" id="UP000647424">
    <property type="component" value="Unassembled WGS sequence"/>
</dbReference>
<name>A0A927FGL5_9BURK</name>
<organism evidence="7 8">
    <name type="scientific">Limnohabitans radicicola</name>
    <dbReference type="NCBI Taxonomy" id="2771427"/>
    <lineage>
        <taxon>Bacteria</taxon>
        <taxon>Pseudomonadati</taxon>
        <taxon>Pseudomonadota</taxon>
        <taxon>Betaproteobacteria</taxon>
        <taxon>Burkholderiales</taxon>
        <taxon>Comamonadaceae</taxon>
        <taxon>Limnohabitans</taxon>
    </lineage>
</organism>
<comment type="similarity">
    <text evidence="4">Belongs to the LptA family.</text>
</comment>
<dbReference type="InterPro" id="IPR052037">
    <property type="entry name" value="LPS_export_LptA"/>
</dbReference>
<dbReference type="GO" id="GO:0015920">
    <property type="term" value="P:lipopolysaccharide transport"/>
    <property type="evidence" value="ECO:0007669"/>
    <property type="project" value="UniProtKB-UniRule"/>
</dbReference>
<dbReference type="NCBIfam" id="TIGR03002">
    <property type="entry name" value="outer_YhbN_LptA"/>
    <property type="match status" value="1"/>
</dbReference>
<evidence type="ECO:0000256" key="1">
    <source>
        <dbReference type="ARBA" id="ARBA00022448"/>
    </source>
</evidence>
<dbReference type="Gene3D" id="2.60.450.10">
    <property type="entry name" value="Lipopolysaccharide (LPS) transport protein A like domain"/>
    <property type="match status" value="1"/>
</dbReference>
<dbReference type="InterPro" id="IPR005653">
    <property type="entry name" value="OstA-like_N"/>
</dbReference>
<dbReference type="RefSeq" id="WP_191818046.1">
    <property type="nucleotide sequence ID" value="NZ_JACYFT010000001.1"/>
</dbReference>
<dbReference type="GO" id="GO:0043165">
    <property type="term" value="P:Gram-negative-bacterium-type cell outer membrane assembly"/>
    <property type="evidence" value="ECO:0007669"/>
    <property type="project" value="UniProtKB-UniRule"/>
</dbReference>
<evidence type="ECO:0000256" key="5">
    <source>
        <dbReference type="SAM" id="MobiDB-lite"/>
    </source>
</evidence>
<proteinExistence type="inferred from homology"/>
<evidence type="ECO:0000259" key="6">
    <source>
        <dbReference type="Pfam" id="PF03968"/>
    </source>
</evidence>
<dbReference type="PANTHER" id="PTHR36504">
    <property type="entry name" value="LIPOPOLYSACCHARIDE EXPORT SYSTEM PROTEIN LPTA"/>
    <property type="match status" value="1"/>
</dbReference>
<sequence precursor="true">MKYFQPLLCALLWTFHWAPAWAEKADRDKPMQIEADRMQHDEAKKLTQFFGNVQAVKGTMVMRAARMDVQQDEQGKQKAWLWAADGERVFFRQKREGLDEYTEGEAETAEYEGATDVVTLVTRAEMRMLRGTQLADQLNGHKIVFNNTTEVVSVDGQRKDAGSDTRHQRVRAVLVPKPAASAPLPPPLRTSPAIKDNKR</sequence>
<dbReference type="InterPro" id="IPR014340">
    <property type="entry name" value="LptA"/>
</dbReference>
<feature type="chain" id="PRO_5038194953" description="Lipopolysaccharide export system protein LptA" evidence="4">
    <location>
        <begin position="23"/>
        <end position="199"/>
    </location>
</feature>
<dbReference type="GO" id="GO:0017089">
    <property type="term" value="F:glycolipid transfer activity"/>
    <property type="evidence" value="ECO:0007669"/>
    <property type="project" value="TreeGrafter"/>
</dbReference>
<comment type="subunit">
    <text evidence="4">Component of the lipopolysaccharide transport and assembly complex.</text>
</comment>
<evidence type="ECO:0000313" key="8">
    <source>
        <dbReference type="Proteomes" id="UP000647424"/>
    </source>
</evidence>
<dbReference type="GO" id="GO:0009279">
    <property type="term" value="C:cell outer membrane"/>
    <property type="evidence" value="ECO:0007669"/>
    <property type="project" value="TreeGrafter"/>
</dbReference>
<accession>A0A927FGL5</accession>
<keyword evidence="1 4" id="KW-0813">Transport</keyword>
<evidence type="ECO:0000256" key="3">
    <source>
        <dbReference type="ARBA" id="ARBA00022764"/>
    </source>
</evidence>
<keyword evidence="3 4" id="KW-0574">Periplasm</keyword>
<dbReference type="PANTHER" id="PTHR36504:SF1">
    <property type="entry name" value="LIPOPOLYSACCHARIDE EXPORT SYSTEM PROTEIN LPTA"/>
    <property type="match status" value="1"/>
</dbReference>
<comment type="caution">
    <text evidence="7">The sequence shown here is derived from an EMBL/GenBank/DDBJ whole genome shotgun (WGS) entry which is preliminary data.</text>
</comment>
<feature type="domain" description="Organic solvent tolerance-like N-terminal" evidence="6">
    <location>
        <begin position="32"/>
        <end position="150"/>
    </location>
</feature>
<gene>
    <name evidence="4 7" type="primary">lptA</name>
    <name evidence="7" type="ORF">IC609_03450</name>
</gene>
<dbReference type="AlphaFoldDB" id="A0A927FGL5"/>
<evidence type="ECO:0000256" key="4">
    <source>
        <dbReference type="HAMAP-Rule" id="MF_01914"/>
    </source>
</evidence>
<reference evidence="7" key="1">
    <citation type="submission" date="2020-09" db="EMBL/GenBank/DDBJ databases">
        <title>Genome seq and assembly of Limnohabitants sp.</title>
        <authorList>
            <person name="Chhetri G."/>
        </authorList>
    </citation>
    <scope>NUCLEOTIDE SEQUENCE</scope>
    <source>
        <strain evidence="7">JUR4</strain>
    </source>
</reference>
<dbReference type="HAMAP" id="MF_01914">
    <property type="entry name" value="LPS_assembly_LptA"/>
    <property type="match status" value="1"/>
</dbReference>
<dbReference type="EMBL" id="JACYFT010000001">
    <property type="protein sequence ID" value="MBD8049587.1"/>
    <property type="molecule type" value="Genomic_DNA"/>
</dbReference>
<evidence type="ECO:0000256" key="2">
    <source>
        <dbReference type="ARBA" id="ARBA00022729"/>
    </source>
</evidence>
<dbReference type="GO" id="GO:0001530">
    <property type="term" value="F:lipopolysaccharide binding"/>
    <property type="evidence" value="ECO:0007669"/>
    <property type="project" value="InterPro"/>
</dbReference>